<proteinExistence type="predicted"/>
<evidence type="ECO:0000313" key="1">
    <source>
        <dbReference type="EMBL" id="MFD2117799.1"/>
    </source>
</evidence>
<protein>
    <submittedName>
        <fullName evidence="1">Uncharacterized protein</fullName>
    </submittedName>
</protein>
<organism evidence="1 2">
    <name type="scientific">Paenibacillus yanchengensis</name>
    <dbReference type="NCBI Taxonomy" id="2035833"/>
    <lineage>
        <taxon>Bacteria</taxon>
        <taxon>Bacillati</taxon>
        <taxon>Bacillota</taxon>
        <taxon>Bacilli</taxon>
        <taxon>Bacillales</taxon>
        <taxon>Paenibacillaceae</taxon>
        <taxon>Paenibacillus</taxon>
    </lineage>
</organism>
<dbReference type="RefSeq" id="WP_377775089.1">
    <property type="nucleotide sequence ID" value="NZ_JBHUHO010000047.1"/>
</dbReference>
<dbReference type="Proteomes" id="UP001597362">
    <property type="component" value="Unassembled WGS sequence"/>
</dbReference>
<dbReference type="EMBL" id="JBHUHO010000047">
    <property type="protein sequence ID" value="MFD2117799.1"/>
    <property type="molecule type" value="Genomic_DNA"/>
</dbReference>
<accession>A0ABW4YQP1</accession>
<evidence type="ECO:0000313" key="2">
    <source>
        <dbReference type="Proteomes" id="UP001597362"/>
    </source>
</evidence>
<reference evidence="2" key="1">
    <citation type="journal article" date="2019" name="Int. J. Syst. Evol. Microbiol.">
        <title>The Global Catalogue of Microorganisms (GCM) 10K type strain sequencing project: providing services to taxonomists for standard genome sequencing and annotation.</title>
        <authorList>
            <consortium name="The Broad Institute Genomics Platform"/>
            <consortium name="The Broad Institute Genome Sequencing Center for Infectious Disease"/>
            <person name="Wu L."/>
            <person name="Ma J."/>
        </authorList>
    </citation>
    <scope>NUCLEOTIDE SEQUENCE [LARGE SCALE GENOMIC DNA]</scope>
    <source>
        <strain evidence="2">GH52</strain>
    </source>
</reference>
<sequence length="107" mass="12663">MILYHSQQITEIQFMAFEIEMERRNQQWVDVILTPQVSETTPLPTDLNDFTIYVVCFASDASIMQIIPQNEGCDCEYLFTVLEKEQIRQFIEQPDIQKKMMSLPLPW</sequence>
<keyword evidence="2" id="KW-1185">Reference proteome</keyword>
<name>A0ABW4YQP1_9BACL</name>
<gene>
    <name evidence="1" type="ORF">ACFSJH_18875</name>
</gene>
<comment type="caution">
    <text evidence="1">The sequence shown here is derived from an EMBL/GenBank/DDBJ whole genome shotgun (WGS) entry which is preliminary data.</text>
</comment>